<dbReference type="FunFam" id="1.20.1070.10:FF:000130">
    <property type="entry name" value="Chemokine (C-C motif) receptor 2"/>
    <property type="match status" value="1"/>
</dbReference>
<keyword evidence="5 10" id="KW-0297">G-protein coupled receptor</keyword>
<dbReference type="GO" id="GO:0019957">
    <property type="term" value="F:C-C chemokine binding"/>
    <property type="evidence" value="ECO:0007669"/>
    <property type="project" value="TreeGrafter"/>
</dbReference>
<dbReference type="InterPro" id="IPR000355">
    <property type="entry name" value="Chemokine_rcpt"/>
</dbReference>
<dbReference type="Pfam" id="PF00001">
    <property type="entry name" value="7tm_1"/>
    <property type="match status" value="1"/>
</dbReference>
<comment type="similarity">
    <text evidence="10">Belongs to the G-protein coupled receptor 1 family.</text>
</comment>
<gene>
    <name evidence="13" type="ORF">GDO78_014968</name>
</gene>
<name>A0A8J6C3M8_ELECQ</name>
<dbReference type="GO" id="GO:0007204">
    <property type="term" value="P:positive regulation of cytosolic calcium ion concentration"/>
    <property type="evidence" value="ECO:0007669"/>
    <property type="project" value="TreeGrafter"/>
</dbReference>
<dbReference type="PRINTS" id="PR00657">
    <property type="entry name" value="CCCHEMOKINER"/>
</dbReference>
<evidence type="ECO:0000256" key="2">
    <source>
        <dbReference type="ARBA" id="ARBA00022475"/>
    </source>
</evidence>
<dbReference type="PROSITE" id="PS00237">
    <property type="entry name" value="G_PROTEIN_RECEP_F1_1"/>
    <property type="match status" value="1"/>
</dbReference>
<dbReference type="InterPro" id="IPR017452">
    <property type="entry name" value="GPCR_Rhodpsn_7TM"/>
</dbReference>
<evidence type="ECO:0000256" key="8">
    <source>
        <dbReference type="ARBA" id="ARBA00023170"/>
    </source>
</evidence>
<evidence type="ECO:0000256" key="7">
    <source>
        <dbReference type="ARBA" id="ARBA00023157"/>
    </source>
</evidence>
<feature type="transmembrane region" description="Helical" evidence="11">
    <location>
        <begin position="213"/>
        <end position="236"/>
    </location>
</feature>
<keyword evidence="9 10" id="KW-0807">Transducer</keyword>
<dbReference type="SUPFAM" id="SSF81321">
    <property type="entry name" value="Family A G protein-coupled receptor-like"/>
    <property type="match status" value="1"/>
</dbReference>
<keyword evidence="4 11" id="KW-1133">Transmembrane helix</keyword>
<evidence type="ECO:0000256" key="4">
    <source>
        <dbReference type="ARBA" id="ARBA00022989"/>
    </source>
</evidence>
<dbReference type="GO" id="GO:0009897">
    <property type="term" value="C:external side of plasma membrane"/>
    <property type="evidence" value="ECO:0007669"/>
    <property type="project" value="TreeGrafter"/>
</dbReference>
<feature type="domain" description="G-protein coupled receptors family 1 profile" evidence="12">
    <location>
        <begin position="57"/>
        <end position="309"/>
    </location>
</feature>
<dbReference type="PRINTS" id="PR00237">
    <property type="entry name" value="GPCRRHODOPSN"/>
</dbReference>
<dbReference type="OrthoDB" id="9876908at2759"/>
<keyword evidence="8 10" id="KW-0675">Receptor</keyword>
<keyword evidence="7" id="KW-1015">Disulfide bond</keyword>
<comment type="caution">
    <text evidence="13">The sequence shown here is derived from an EMBL/GenBank/DDBJ whole genome shotgun (WGS) entry which is preliminary data.</text>
</comment>
<evidence type="ECO:0000256" key="11">
    <source>
        <dbReference type="SAM" id="Phobius"/>
    </source>
</evidence>
<evidence type="ECO:0000313" key="14">
    <source>
        <dbReference type="Proteomes" id="UP000770717"/>
    </source>
</evidence>
<evidence type="ECO:0000256" key="9">
    <source>
        <dbReference type="ARBA" id="ARBA00023224"/>
    </source>
</evidence>
<evidence type="ECO:0000256" key="5">
    <source>
        <dbReference type="ARBA" id="ARBA00023040"/>
    </source>
</evidence>
<feature type="transmembrane region" description="Helical" evidence="11">
    <location>
        <begin position="105"/>
        <end position="132"/>
    </location>
</feature>
<dbReference type="Gene3D" id="1.20.1070.10">
    <property type="entry name" value="Rhodopsin 7-helix transmembrane proteins"/>
    <property type="match status" value="1"/>
</dbReference>
<dbReference type="GO" id="GO:0006955">
    <property type="term" value="P:immune response"/>
    <property type="evidence" value="ECO:0007669"/>
    <property type="project" value="TreeGrafter"/>
</dbReference>
<evidence type="ECO:0000256" key="1">
    <source>
        <dbReference type="ARBA" id="ARBA00004651"/>
    </source>
</evidence>
<protein>
    <recommendedName>
        <fullName evidence="12">G-protein coupled receptors family 1 profile domain-containing protein</fullName>
    </recommendedName>
</protein>
<feature type="transmembrane region" description="Helical" evidence="11">
    <location>
        <begin position="153"/>
        <end position="171"/>
    </location>
</feature>
<feature type="transmembrane region" description="Helical" evidence="11">
    <location>
        <begin position="289"/>
        <end position="312"/>
    </location>
</feature>
<evidence type="ECO:0000313" key="13">
    <source>
        <dbReference type="EMBL" id="KAG9462067.1"/>
    </source>
</evidence>
<reference evidence="13" key="1">
    <citation type="thesis" date="2020" institute="ProQuest LLC" country="789 East Eisenhower Parkway, Ann Arbor, MI, USA">
        <title>Comparative Genomics and Chromosome Evolution.</title>
        <authorList>
            <person name="Mudd A.B."/>
        </authorList>
    </citation>
    <scope>NUCLEOTIDE SEQUENCE</scope>
    <source>
        <strain evidence="13">HN-11 Male</strain>
        <tissue evidence="13">Kidney and liver</tissue>
    </source>
</reference>
<evidence type="ECO:0000256" key="3">
    <source>
        <dbReference type="ARBA" id="ARBA00022692"/>
    </source>
</evidence>
<comment type="subcellular location">
    <subcellularLocation>
        <location evidence="1">Cell membrane</location>
        <topology evidence="1">Multi-pass membrane protein</topology>
    </subcellularLocation>
</comment>
<evidence type="ECO:0000259" key="12">
    <source>
        <dbReference type="PROSITE" id="PS50262"/>
    </source>
</evidence>
<dbReference type="PANTHER" id="PTHR10489">
    <property type="entry name" value="CELL ADHESION MOLECULE"/>
    <property type="match status" value="1"/>
</dbReference>
<dbReference type="PROSITE" id="PS50262">
    <property type="entry name" value="G_PROTEIN_RECEP_F1_2"/>
    <property type="match status" value="1"/>
</dbReference>
<keyword evidence="14" id="KW-1185">Reference proteome</keyword>
<evidence type="ECO:0000256" key="6">
    <source>
        <dbReference type="ARBA" id="ARBA00023136"/>
    </source>
</evidence>
<dbReference type="GO" id="GO:0060326">
    <property type="term" value="P:cell chemotaxis"/>
    <property type="evidence" value="ECO:0007669"/>
    <property type="project" value="TreeGrafter"/>
</dbReference>
<dbReference type="EMBL" id="WNTK01013851">
    <property type="protein sequence ID" value="KAG9462067.1"/>
    <property type="molecule type" value="Genomic_DNA"/>
</dbReference>
<sequence>MSDQGQMDNSSALSTTFMTPNYDEEIVTICNKMNSNNFGASVVPVFFYLVFMLSVLGNGLILYLLLKFENIKTVTNFFILNLVLSDLLFTLPLPFWGYYHSDQWIFGMTSCRMLASMFYIGFYSSILFLTMMTVDRYMAVVHAIYAARTRNTFYIYMVSGTVWAITFLSAIPKFKLYRTREDTFYNMTLCEEMGYAVDEMNTWKLVGYYQQLVMFYVLPLIIILYCYTMIIIKLHFSKMHDKHKAIKLIFFIVVAFFLCWTPYSVIIFIKALQISRDFIDEDCDETIDYAFFICRNIAYFHCCINPFFYTFVGTKFRRHLSLMLGRWAMCGSRYRMSSLSSKMSEYSPQTIYE</sequence>
<dbReference type="PANTHER" id="PTHR10489:SF922">
    <property type="entry name" value="C-C CHEMOKINE RECEPTOR FAMILY-LIKE-RELATED"/>
    <property type="match status" value="1"/>
</dbReference>
<dbReference type="GO" id="GO:0019722">
    <property type="term" value="P:calcium-mediated signaling"/>
    <property type="evidence" value="ECO:0007669"/>
    <property type="project" value="TreeGrafter"/>
</dbReference>
<organism evidence="13 14">
    <name type="scientific">Eleutherodactylus coqui</name>
    <name type="common">Puerto Rican coqui</name>
    <dbReference type="NCBI Taxonomy" id="57060"/>
    <lineage>
        <taxon>Eukaryota</taxon>
        <taxon>Metazoa</taxon>
        <taxon>Chordata</taxon>
        <taxon>Craniata</taxon>
        <taxon>Vertebrata</taxon>
        <taxon>Euteleostomi</taxon>
        <taxon>Amphibia</taxon>
        <taxon>Batrachia</taxon>
        <taxon>Anura</taxon>
        <taxon>Neobatrachia</taxon>
        <taxon>Hyloidea</taxon>
        <taxon>Eleutherodactylidae</taxon>
        <taxon>Eleutherodactylinae</taxon>
        <taxon>Eleutherodactylus</taxon>
        <taxon>Eleutherodactylus</taxon>
    </lineage>
</organism>
<dbReference type="InterPro" id="IPR000276">
    <property type="entry name" value="GPCR_Rhodpsn"/>
</dbReference>
<dbReference type="InterPro" id="IPR050119">
    <property type="entry name" value="CCR1-9-like"/>
</dbReference>
<feature type="transmembrane region" description="Helical" evidence="11">
    <location>
        <begin position="78"/>
        <end position="99"/>
    </location>
</feature>
<keyword evidence="6 11" id="KW-0472">Membrane</keyword>
<feature type="transmembrane region" description="Helical" evidence="11">
    <location>
        <begin position="45"/>
        <end position="66"/>
    </location>
</feature>
<feature type="transmembrane region" description="Helical" evidence="11">
    <location>
        <begin position="248"/>
        <end position="269"/>
    </location>
</feature>
<keyword evidence="2" id="KW-1003">Cell membrane</keyword>
<keyword evidence="3 10" id="KW-0812">Transmembrane</keyword>
<dbReference type="AlphaFoldDB" id="A0A8J6C3M8"/>
<dbReference type="Proteomes" id="UP000770717">
    <property type="component" value="Unassembled WGS sequence"/>
</dbReference>
<proteinExistence type="inferred from homology"/>
<evidence type="ECO:0000256" key="10">
    <source>
        <dbReference type="RuleBase" id="RU000688"/>
    </source>
</evidence>
<dbReference type="GO" id="GO:0016493">
    <property type="term" value="F:C-C chemokine receptor activity"/>
    <property type="evidence" value="ECO:0007669"/>
    <property type="project" value="TreeGrafter"/>
</dbReference>
<accession>A0A8J6C3M8</accession>